<proteinExistence type="inferred from homology"/>
<dbReference type="CDD" id="cd16443">
    <property type="entry name" value="LplA"/>
    <property type="match status" value="1"/>
</dbReference>
<evidence type="ECO:0000256" key="7">
    <source>
        <dbReference type="ARBA" id="ARBA00022840"/>
    </source>
</evidence>
<dbReference type="GO" id="GO:0016979">
    <property type="term" value="F:lipoate-protein ligase activity"/>
    <property type="evidence" value="ECO:0007669"/>
    <property type="project" value="UniProtKB-EC"/>
</dbReference>
<evidence type="ECO:0000256" key="5">
    <source>
        <dbReference type="ARBA" id="ARBA00022598"/>
    </source>
</evidence>
<evidence type="ECO:0000256" key="3">
    <source>
        <dbReference type="ARBA" id="ARBA00008242"/>
    </source>
</evidence>
<dbReference type="Gene3D" id="3.30.390.50">
    <property type="entry name" value="CO dehydrogenase flavoprotein, C-terminal domain"/>
    <property type="match status" value="1"/>
</dbReference>
<dbReference type="EC" id="6.3.1.20" evidence="4"/>
<keyword evidence="6" id="KW-0547">Nucleotide-binding</keyword>
<dbReference type="SUPFAM" id="SSF55681">
    <property type="entry name" value="Class II aaRS and biotin synthetases"/>
    <property type="match status" value="1"/>
</dbReference>
<dbReference type="GO" id="GO:0005737">
    <property type="term" value="C:cytoplasm"/>
    <property type="evidence" value="ECO:0007669"/>
    <property type="project" value="TreeGrafter"/>
</dbReference>
<dbReference type="Pfam" id="PF10437">
    <property type="entry name" value="Lip_prot_lig_C"/>
    <property type="match status" value="1"/>
</dbReference>
<organism evidence="10">
    <name type="scientific">Chromera velia CCMP2878</name>
    <dbReference type="NCBI Taxonomy" id="1169474"/>
    <lineage>
        <taxon>Eukaryota</taxon>
        <taxon>Sar</taxon>
        <taxon>Alveolata</taxon>
        <taxon>Colpodellida</taxon>
        <taxon>Chromeraceae</taxon>
        <taxon>Chromera</taxon>
    </lineage>
</organism>
<dbReference type="PROSITE" id="PS51733">
    <property type="entry name" value="BPL_LPL_CATALYTIC"/>
    <property type="match status" value="1"/>
</dbReference>
<reference evidence="10" key="1">
    <citation type="submission" date="2014-11" db="EMBL/GenBank/DDBJ databases">
        <authorList>
            <person name="Otto D Thomas"/>
            <person name="Naeem Raeece"/>
        </authorList>
    </citation>
    <scope>NUCLEOTIDE SEQUENCE</scope>
</reference>
<name>A0A0G4HAG3_9ALVE</name>
<keyword evidence="7" id="KW-0067">ATP-binding</keyword>
<dbReference type="GO" id="GO:0005524">
    <property type="term" value="F:ATP binding"/>
    <property type="evidence" value="ECO:0007669"/>
    <property type="project" value="UniProtKB-KW"/>
</dbReference>
<evidence type="ECO:0000256" key="8">
    <source>
        <dbReference type="ARBA" id="ARBA00048037"/>
    </source>
</evidence>
<dbReference type="InterPro" id="IPR045864">
    <property type="entry name" value="aa-tRNA-synth_II/BPL/LPL"/>
</dbReference>
<sequence>MHRGLRRFSSAVSSLPSVLQARSTDIHFNLATESFFIEALKRQTPTLFLWRNAKTIVIGRHQNAWKECDVKQMEGDGVKLARRYSGGGAVYQDHGNTCFTFLGPASSFSKERNNALLLEVLREDFGIRGEVSGRNDLIDSEGKRKFSGAAYRHLGDFSLHHGTVLMDVDMQGLSRYLTPNKLKLQSKGVQSVASRVVNLKNLNKEICHHSLCEALTRRFLSHAPDVPEDQKRVLVLEEASVPFGQDPLFLTHLQRMRDWNWAFGASPSFSHCLEGRVKLGTFEVNMQVEEGLVKDVRVFSDCLYPDLVEELERTLRSARYSGESLKGAVGGLGDWGGREGKMEDQDWKMCIEELGEWLYNETVG</sequence>
<feature type="domain" description="BPL/LPL catalytic" evidence="9">
    <location>
        <begin position="41"/>
        <end position="223"/>
    </location>
</feature>
<evidence type="ECO:0000259" key="9">
    <source>
        <dbReference type="PROSITE" id="PS51733"/>
    </source>
</evidence>
<dbReference type="GO" id="GO:0009249">
    <property type="term" value="P:protein lipoylation"/>
    <property type="evidence" value="ECO:0007669"/>
    <property type="project" value="InterPro"/>
</dbReference>
<evidence type="ECO:0000256" key="1">
    <source>
        <dbReference type="ARBA" id="ARBA00005085"/>
    </source>
</evidence>
<dbReference type="PhylomeDB" id="A0A0G4HAG3"/>
<comment type="pathway">
    <text evidence="1">Protein modification; protein lipoylation via exogenous pathway; protein N(6)-(lipoyl)lysine from lipoate: step 2/2.</text>
</comment>
<protein>
    <recommendedName>
        <fullName evidence="4">lipoate--protein ligase</fullName>
        <ecNumber evidence="4">6.3.1.20</ecNumber>
    </recommendedName>
</protein>
<gene>
    <name evidence="10" type="ORF">Cvel_25513</name>
</gene>
<comment type="similarity">
    <text evidence="3">Belongs to the LplA family.</text>
</comment>
<dbReference type="PANTHER" id="PTHR12561">
    <property type="entry name" value="LIPOATE-PROTEIN LIGASE"/>
    <property type="match status" value="1"/>
</dbReference>
<dbReference type="InterPro" id="IPR004143">
    <property type="entry name" value="BPL_LPL_catalytic"/>
</dbReference>
<dbReference type="AlphaFoldDB" id="A0A0G4HAG3"/>
<evidence type="ECO:0000313" key="10">
    <source>
        <dbReference type="EMBL" id="CEM40769.1"/>
    </source>
</evidence>
<dbReference type="PANTHER" id="PTHR12561:SF3">
    <property type="entry name" value="LIPOYLTRANSFERASE 1, MITOCHONDRIAL"/>
    <property type="match status" value="1"/>
</dbReference>
<evidence type="ECO:0000256" key="2">
    <source>
        <dbReference type="ARBA" id="ARBA00005124"/>
    </source>
</evidence>
<dbReference type="UniPathway" id="UPA00537">
    <property type="reaction ID" value="UER00594"/>
</dbReference>
<dbReference type="VEuPathDB" id="CryptoDB:Cvel_25513"/>
<dbReference type="GO" id="GO:0017118">
    <property type="term" value="F:lipoyltransferase activity"/>
    <property type="evidence" value="ECO:0007669"/>
    <property type="project" value="TreeGrafter"/>
</dbReference>
<dbReference type="NCBIfam" id="TIGR00545">
    <property type="entry name" value="lipoyltrans"/>
    <property type="match status" value="1"/>
</dbReference>
<dbReference type="InterPro" id="IPR019491">
    <property type="entry name" value="Lipoate_protein_ligase_C"/>
</dbReference>
<evidence type="ECO:0000256" key="6">
    <source>
        <dbReference type="ARBA" id="ARBA00022741"/>
    </source>
</evidence>
<dbReference type="Pfam" id="PF21948">
    <property type="entry name" value="LplA-B_cat"/>
    <property type="match status" value="1"/>
</dbReference>
<dbReference type="SUPFAM" id="SSF82649">
    <property type="entry name" value="SufE/NifU"/>
    <property type="match status" value="1"/>
</dbReference>
<accession>A0A0G4HAG3</accession>
<keyword evidence="5" id="KW-0436">Ligase</keyword>
<dbReference type="EMBL" id="CDMZ01002099">
    <property type="protein sequence ID" value="CEM40769.1"/>
    <property type="molecule type" value="Genomic_DNA"/>
</dbReference>
<comment type="pathway">
    <text evidence="2">Protein modification; protein lipoylation via exogenous pathway; protein N(6)-(lipoyl)lysine from lipoate: step 1/2.</text>
</comment>
<dbReference type="InterPro" id="IPR004562">
    <property type="entry name" value="LipoylTrfase_LipoateP_Ligase"/>
</dbReference>
<comment type="catalytic activity">
    <reaction evidence="8">
        <text>L-lysyl-[lipoyl-carrier protein] + (R)-lipoate + ATP = N(6)-[(R)-lipoyl]-L-lysyl-[lipoyl-carrier protein] + AMP + diphosphate + H(+)</text>
        <dbReference type="Rhea" id="RHEA:49288"/>
        <dbReference type="Rhea" id="RHEA-COMP:10500"/>
        <dbReference type="Rhea" id="RHEA-COMP:10502"/>
        <dbReference type="ChEBI" id="CHEBI:15378"/>
        <dbReference type="ChEBI" id="CHEBI:29969"/>
        <dbReference type="ChEBI" id="CHEBI:30616"/>
        <dbReference type="ChEBI" id="CHEBI:33019"/>
        <dbReference type="ChEBI" id="CHEBI:83088"/>
        <dbReference type="ChEBI" id="CHEBI:83099"/>
        <dbReference type="ChEBI" id="CHEBI:456215"/>
        <dbReference type="EC" id="6.3.1.20"/>
    </reaction>
</comment>
<evidence type="ECO:0000256" key="4">
    <source>
        <dbReference type="ARBA" id="ARBA00012367"/>
    </source>
</evidence>
<dbReference type="Gene3D" id="3.30.930.10">
    <property type="entry name" value="Bira Bifunctional Protein, Domain 2"/>
    <property type="match status" value="1"/>
</dbReference>